<dbReference type="InterPro" id="IPR036390">
    <property type="entry name" value="WH_DNA-bd_sf"/>
</dbReference>
<dbReference type="EMBL" id="LR862152">
    <property type="protein sequence ID" value="CAD1834326.1"/>
    <property type="molecule type" value="Genomic_DNA"/>
</dbReference>
<evidence type="ECO:0000313" key="2">
    <source>
        <dbReference type="EMBL" id="CAD1834326.1"/>
    </source>
</evidence>
<organism evidence="2">
    <name type="scientific">Ananas comosus var. bracteatus</name>
    <name type="common">red pineapple</name>
    <dbReference type="NCBI Taxonomy" id="296719"/>
    <lineage>
        <taxon>Eukaryota</taxon>
        <taxon>Viridiplantae</taxon>
        <taxon>Streptophyta</taxon>
        <taxon>Embryophyta</taxon>
        <taxon>Tracheophyta</taxon>
        <taxon>Spermatophyta</taxon>
        <taxon>Magnoliopsida</taxon>
        <taxon>Liliopsida</taxon>
        <taxon>Poales</taxon>
        <taxon>Bromeliaceae</taxon>
        <taxon>Bromelioideae</taxon>
        <taxon>Ananas</taxon>
    </lineage>
</organism>
<dbReference type="PANTHER" id="PTHR11746">
    <property type="entry name" value="O-METHYLTRANSFERASE"/>
    <property type="match status" value="1"/>
</dbReference>
<sequence>MSLKSAVELGIPDAIHRHRGPISVPDLIAALNLPAARLPPLRRLMRALAFSRLFTRQTSEPAAGGEEEDLYGLTPASRLLVDDAGDRRSLAPFVRAMLDRCRRCRPCT</sequence>
<dbReference type="GO" id="GO:0046983">
    <property type="term" value="F:protein dimerization activity"/>
    <property type="evidence" value="ECO:0007669"/>
    <property type="project" value="InterPro"/>
</dbReference>
<name>A0A6V7PUR7_ANACO</name>
<feature type="domain" description="O-methyltransferase dimerisation" evidence="1">
    <location>
        <begin position="1"/>
        <end position="82"/>
    </location>
</feature>
<dbReference type="SUPFAM" id="SSF46785">
    <property type="entry name" value="Winged helix' DNA-binding domain"/>
    <property type="match status" value="1"/>
</dbReference>
<dbReference type="GO" id="GO:0008168">
    <property type="term" value="F:methyltransferase activity"/>
    <property type="evidence" value="ECO:0007669"/>
    <property type="project" value="InterPro"/>
</dbReference>
<protein>
    <recommendedName>
        <fullName evidence="1">O-methyltransferase dimerisation domain-containing protein</fullName>
    </recommendedName>
</protein>
<dbReference type="PROSITE" id="PS51683">
    <property type="entry name" value="SAM_OMT_II"/>
    <property type="match status" value="1"/>
</dbReference>
<dbReference type="Pfam" id="PF08100">
    <property type="entry name" value="Dimerisation"/>
    <property type="match status" value="1"/>
</dbReference>
<dbReference type="InterPro" id="IPR016461">
    <property type="entry name" value="COMT-like"/>
</dbReference>
<dbReference type="Gene3D" id="1.10.10.10">
    <property type="entry name" value="Winged helix-like DNA-binding domain superfamily/Winged helix DNA-binding domain"/>
    <property type="match status" value="1"/>
</dbReference>
<dbReference type="InterPro" id="IPR012967">
    <property type="entry name" value="COMT_dimerisation"/>
</dbReference>
<reference evidence="2" key="1">
    <citation type="submission" date="2020-07" db="EMBL/GenBank/DDBJ databases">
        <authorList>
            <person name="Lin J."/>
        </authorList>
    </citation>
    <scope>NUCLEOTIDE SEQUENCE</scope>
</reference>
<dbReference type="InterPro" id="IPR036388">
    <property type="entry name" value="WH-like_DNA-bd_sf"/>
</dbReference>
<evidence type="ECO:0000259" key="1">
    <source>
        <dbReference type="Pfam" id="PF08100"/>
    </source>
</evidence>
<proteinExistence type="predicted"/>
<dbReference type="AlphaFoldDB" id="A0A6V7PUR7"/>
<accession>A0A6V7PUR7</accession>
<gene>
    <name evidence="2" type="ORF">CB5_LOCUS17537</name>
</gene>